<feature type="compositionally biased region" description="Basic and acidic residues" evidence="1">
    <location>
        <begin position="46"/>
        <end position="57"/>
    </location>
</feature>
<feature type="region of interest" description="Disordered" evidence="1">
    <location>
        <begin position="1"/>
        <end position="72"/>
    </location>
</feature>
<feature type="domain" description="AMP-dependent synthetase/ligase" evidence="2">
    <location>
        <begin position="806"/>
        <end position="1116"/>
    </location>
</feature>
<feature type="domain" description="AMP-dependent synthetase/ligase" evidence="2">
    <location>
        <begin position="102"/>
        <end position="386"/>
    </location>
</feature>
<evidence type="ECO:0000313" key="6">
    <source>
        <dbReference type="Proteomes" id="UP000761534"/>
    </source>
</evidence>
<dbReference type="InterPro" id="IPR025110">
    <property type="entry name" value="AMP-bd_C"/>
</dbReference>
<dbReference type="OrthoDB" id="69964at2759"/>
<dbReference type="PANTHER" id="PTHR22754:SF32">
    <property type="entry name" value="DISCO-INTERACTING PROTEIN 2"/>
    <property type="match status" value="1"/>
</dbReference>
<dbReference type="InterPro" id="IPR056881">
    <property type="entry name" value="Mug62_dom"/>
</dbReference>
<dbReference type="Pfam" id="PF23024">
    <property type="entry name" value="AMP-dom_DIP2-like"/>
    <property type="match status" value="1"/>
</dbReference>
<dbReference type="Gene3D" id="3.40.50.12780">
    <property type="entry name" value="N-terminal domain of ligase-like"/>
    <property type="match status" value="2"/>
</dbReference>
<dbReference type="Gene3D" id="3.30.300.30">
    <property type="match status" value="1"/>
</dbReference>
<dbReference type="Pfam" id="PF00501">
    <property type="entry name" value="AMP-binding"/>
    <property type="match status" value="2"/>
</dbReference>
<feature type="domain" description="Meiotically up-regulated gene 62 protein-like alpha-beta" evidence="4">
    <location>
        <begin position="590"/>
        <end position="748"/>
    </location>
</feature>
<keyword evidence="6" id="KW-1185">Reference proteome</keyword>
<dbReference type="InterPro" id="IPR045851">
    <property type="entry name" value="AMP-bd_C_sf"/>
</dbReference>
<evidence type="ECO:0000259" key="2">
    <source>
        <dbReference type="Pfam" id="PF00501"/>
    </source>
</evidence>
<dbReference type="SUPFAM" id="SSF56801">
    <property type="entry name" value="Acetyl-CoA synthetase-like"/>
    <property type="match status" value="2"/>
</dbReference>
<dbReference type="InterPro" id="IPR000873">
    <property type="entry name" value="AMP-dep_synth/lig_dom"/>
</dbReference>
<dbReference type="PANTHER" id="PTHR22754">
    <property type="entry name" value="DISCO-INTERACTING PROTEIN 2 DIP2 -RELATED"/>
    <property type="match status" value="1"/>
</dbReference>
<reference evidence="5" key="1">
    <citation type="journal article" date="2019" name="G3 (Bethesda)">
        <title>Genome Assemblies of Two Rare Opportunistic Yeast Pathogens: Diutina rugosa (syn. Candida rugosa) and Trichomonascus ciferrii (syn. Candida ciferrii).</title>
        <authorList>
            <person name="Mixao V."/>
            <person name="Saus E."/>
            <person name="Hansen A.P."/>
            <person name="Lass-Florl C."/>
            <person name="Gabaldon T."/>
        </authorList>
    </citation>
    <scope>NUCLEOTIDE SEQUENCE</scope>
    <source>
        <strain evidence="5">CBS 4856</strain>
    </source>
</reference>
<gene>
    <name evidence="5" type="ORF">TRICI_001725</name>
</gene>
<dbReference type="Pfam" id="PF24919">
    <property type="entry name" value="Mug62"/>
    <property type="match status" value="1"/>
</dbReference>
<dbReference type="InterPro" id="IPR042099">
    <property type="entry name" value="ANL_N_sf"/>
</dbReference>
<evidence type="ECO:0000259" key="3">
    <source>
        <dbReference type="Pfam" id="PF23024"/>
    </source>
</evidence>
<dbReference type="EMBL" id="SWFS01000122">
    <property type="protein sequence ID" value="KAA8916141.1"/>
    <property type="molecule type" value="Genomic_DNA"/>
</dbReference>
<name>A0A642V8K2_9ASCO</name>
<sequence>MPSPVHSTTTSSNLNVNPMAYRSTSPSAQKALAEGFGIGSIPPDAKLQKPLDPRELPDSAGSDPHNGSIQMSKFDNLPSILRHRGKGISRQNAFVVLDNKGKEVSAIAWDKLSSRAEKVAQMIRDKSRLYRGDRVTLLYQETEVIDFAVALLGCFLAGVVAVPVSPSAPFKDIAYVLSSTQSHLALTTDTNLKSLQRVMAAQKLQWPRNVEWWKTNEFGSYHPPNKKAELPALQVPDLAYIEFVRSPLGELRGVVMSHRTVLHQMTCLTAMLQSRNAYQQSSTGRSMGKTGAQTVLCNLDIRQTIGLIAGILLTVYSGNSLIYVPQNAMGVGGLYANVITRYRVNILLSDYPSLKQVAYNYQSFPHLTRNYSKKTPVNFSSINWCLIDALTVDTEFHEVLADRWLKPLGNTHAREVVTPMLTLSEHGGMVISMRDWLEGQDKMGCEISFDNDNDDGGNVSPFDLSEVLLDKEALTKNRIKIISSSPGRNWTTAEDTKKYIRVGAFGYPLPDAALAVVNPDTCVLAEEMDVGEIWIDSPSLSGGFWGLVRETDTVFHATCYDHDGMVDMEFLRTGLLGFQYNGKIYILGLYEDRIRQKVDVENGPRVDMTEYRYHYTAHLVHTIMRTVPRVFDCSAFDVFVNGEHLPVAVLETSLAQNSTINTGNSSQASQNNMTALNELAEKCIETLNEVHSVRLYCVLITGSNSLPRIVRSGRLEIGNMLCKRRFDLGAIPAAYVKFGIDKAIRSLPVGQDPVGGIWSPAISQIRTDSLGDAEKQYSGVDFRDIVIDDRTAAPLSDFESIVQILQWRVTHQSDELAYSTIDIRAREGKGLSWKKFDQKVASVANNMKLKLRMRAGDNVLLMYTHSEDFVVAVYACLILGITAIPISPLDSTRLSEDIPAFLNVVKEYGVRAMLVNNDTEGIMKMKPITQQLKHTGQILRATAPQLVNTTKIKVNATATCKDMKLEPKWTSPDYAALVWLYWTPDHRYNAVQMAHSAIMGMCKIQKETCQMTSTRPIVGCVRSVNGLGFLHTCLMGVYLGASTLLVSPVDYATNPATFFLTLSRYKVKDTYSTPQMIDHACATMKPKGFSLAETKNLMITTDGRPRTDLVKRVRILFSPTGLESTCINLGYSHVLNPLITTRSYMSLEPIDLWLDPIALRQGYVSVVNPENFPNALHLHDSGMVPVSTQVAIVNPETCRLCRTGEYGEIWVYSEGNISDFFLNKDQFNRERLHGKIIDGNVDVEYVRTGDLGFLHTVARQVPGGQSVEMQTLFVLGSVGETFEVLGLNHFPIDIETSVEKSHKSIMPGGTAVFQAGGMIILVVEVNQTAAQAATSARTTNQLSLAALVPVIVNTVLDEHQLVIDIVAFVARGEFVRSRLQEKQRGTILNSWVNKKLNILAQFGISHGEKSLARSINRQSGEYE</sequence>
<evidence type="ECO:0000259" key="4">
    <source>
        <dbReference type="Pfam" id="PF24919"/>
    </source>
</evidence>
<feature type="domain" description="AMP-binding enzyme C-terminal" evidence="3">
    <location>
        <begin position="1280"/>
        <end position="1401"/>
    </location>
</feature>
<organism evidence="5 6">
    <name type="scientific">Trichomonascus ciferrii</name>
    <dbReference type="NCBI Taxonomy" id="44093"/>
    <lineage>
        <taxon>Eukaryota</taxon>
        <taxon>Fungi</taxon>
        <taxon>Dikarya</taxon>
        <taxon>Ascomycota</taxon>
        <taxon>Saccharomycotina</taxon>
        <taxon>Dipodascomycetes</taxon>
        <taxon>Dipodascales</taxon>
        <taxon>Trichomonascaceae</taxon>
        <taxon>Trichomonascus</taxon>
        <taxon>Trichomonascus ciferrii complex</taxon>
    </lineage>
</organism>
<accession>A0A642V8K2</accession>
<dbReference type="Proteomes" id="UP000761534">
    <property type="component" value="Unassembled WGS sequence"/>
</dbReference>
<dbReference type="VEuPathDB" id="FungiDB:TRICI_001725"/>
<evidence type="ECO:0008006" key="7">
    <source>
        <dbReference type="Google" id="ProtNLM"/>
    </source>
</evidence>
<feature type="compositionally biased region" description="Polar residues" evidence="1">
    <location>
        <begin position="1"/>
        <end position="28"/>
    </location>
</feature>
<evidence type="ECO:0000256" key="1">
    <source>
        <dbReference type="SAM" id="MobiDB-lite"/>
    </source>
</evidence>
<proteinExistence type="predicted"/>
<comment type="caution">
    <text evidence="5">The sequence shown here is derived from an EMBL/GenBank/DDBJ whole genome shotgun (WGS) entry which is preliminary data.</text>
</comment>
<dbReference type="GO" id="GO:0005829">
    <property type="term" value="C:cytosol"/>
    <property type="evidence" value="ECO:0007669"/>
    <property type="project" value="TreeGrafter"/>
</dbReference>
<evidence type="ECO:0000313" key="5">
    <source>
        <dbReference type="EMBL" id="KAA8916141.1"/>
    </source>
</evidence>
<protein>
    <recommendedName>
        <fullName evidence="7">AMP-dependent synthetase/ligase domain-containing protein</fullName>
    </recommendedName>
</protein>